<evidence type="ECO:0000256" key="1">
    <source>
        <dbReference type="ARBA" id="ARBA00001971"/>
    </source>
</evidence>
<dbReference type="InParanoid" id="G4TEG4"/>
<dbReference type="PANTHER" id="PTHR46300">
    <property type="entry name" value="P450, PUTATIVE (EUROFUNG)-RELATED-RELATED"/>
    <property type="match status" value="1"/>
</dbReference>
<keyword evidence="10" id="KW-0503">Monooxygenase</keyword>
<keyword evidence="11" id="KW-0472">Membrane</keyword>
<dbReference type="Proteomes" id="UP000007148">
    <property type="component" value="Unassembled WGS sequence"/>
</dbReference>
<dbReference type="InterPro" id="IPR050364">
    <property type="entry name" value="Cytochrome_P450_fung"/>
</dbReference>
<organism evidence="12 13">
    <name type="scientific">Serendipita indica (strain DSM 11827)</name>
    <name type="common">Root endophyte fungus</name>
    <name type="synonym">Piriformospora indica</name>
    <dbReference type="NCBI Taxonomy" id="1109443"/>
    <lineage>
        <taxon>Eukaryota</taxon>
        <taxon>Fungi</taxon>
        <taxon>Dikarya</taxon>
        <taxon>Basidiomycota</taxon>
        <taxon>Agaricomycotina</taxon>
        <taxon>Agaricomycetes</taxon>
        <taxon>Sebacinales</taxon>
        <taxon>Serendipitaceae</taxon>
        <taxon>Serendipita</taxon>
    </lineage>
</organism>
<dbReference type="GO" id="GO:0005506">
    <property type="term" value="F:iron ion binding"/>
    <property type="evidence" value="ECO:0007669"/>
    <property type="project" value="InterPro"/>
</dbReference>
<keyword evidence="13" id="KW-1185">Reference proteome</keyword>
<gene>
    <name evidence="12" type="ORF">PIIN_03656</name>
</gene>
<dbReference type="SUPFAM" id="SSF48264">
    <property type="entry name" value="Cytochrome P450"/>
    <property type="match status" value="1"/>
</dbReference>
<sequence>MMYLVVWTQPGELLCHMLLFPEIQKRIQAEIDGDIAPGQLPTSKQAVAMKCLGAVWKESLRLSPPFPTAVPHVNTCNDIFKGYYSARF</sequence>
<evidence type="ECO:0000256" key="2">
    <source>
        <dbReference type="ARBA" id="ARBA00004370"/>
    </source>
</evidence>
<dbReference type="AlphaFoldDB" id="G4TEG4"/>
<dbReference type="GO" id="GO:0004497">
    <property type="term" value="F:monooxygenase activity"/>
    <property type="evidence" value="ECO:0007669"/>
    <property type="project" value="UniProtKB-KW"/>
</dbReference>
<dbReference type="OrthoDB" id="2789670at2759"/>
<evidence type="ECO:0000256" key="6">
    <source>
        <dbReference type="ARBA" id="ARBA00022723"/>
    </source>
</evidence>
<protein>
    <submittedName>
        <fullName evidence="12">Uncharacterized protein</fullName>
    </submittedName>
</protein>
<dbReference type="Pfam" id="PF00067">
    <property type="entry name" value="p450"/>
    <property type="match status" value="1"/>
</dbReference>
<evidence type="ECO:0000256" key="9">
    <source>
        <dbReference type="ARBA" id="ARBA00023004"/>
    </source>
</evidence>
<dbReference type="InterPro" id="IPR036396">
    <property type="entry name" value="Cyt_P450_sf"/>
</dbReference>
<comment type="caution">
    <text evidence="12">The sequence shown here is derived from an EMBL/GenBank/DDBJ whole genome shotgun (WGS) entry which is preliminary data.</text>
</comment>
<evidence type="ECO:0000256" key="11">
    <source>
        <dbReference type="ARBA" id="ARBA00023136"/>
    </source>
</evidence>
<evidence type="ECO:0000256" key="4">
    <source>
        <dbReference type="ARBA" id="ARBA00022617"/>
    </source>
</evidence>
<dbReference type="EMBL" id="CAFZ01000061">
    <property type="protein sequence ID" value="CCA69715.1"/>
    <property type="molecule type" value="Genomic_DNA"/>
</dbReference>
<evidence type="ECO:0000313" key="12">
    <source>
        <dbReference type="EMBL" id="CCA69715.1"/>
    </source>
</evidence>
<evidence type="ECO:0000256" key="5">
    <source>
        <dbReference type="ARBA" id="ARBA00022692"/>
    </source>
</evidence>
<dbReference type="STRING" id="1109443.G4TEG4"/>
<comment type="similarity">
    <text evidence="3">Belongs to the cytochrome P450 family.</text>
</comment>
<dbReference type="HOGENOM" id="CLU_2469922_0_0_1"/>
<name>G4TEG4_SERID</name>
<reference evidence="12 13" key="1">
    <citation type="journal article" date="2011" name="PLoS Pathog.">
        <title>Endophytic Life Strategies Decoded by Genome and Transcriptome Analyses of the Mutualistic Root Symbiont Piriformospora indica.</title>
        <authorList>
            <person name="Zuccaro A."/>
            <person name="Lahrmann U."/>
            <person name="Guldener U."/>
            <person name="Langen G."/>
            <person name="Pfiffi S."/>
            <person name="Biedenkopf D."/>
            <person name="Wong P."/>
            <person name="Samans B."/>
            <person name="Grimm C."/>
            <person name="Basiewicz M."/>
            <person name="Murat C."/>
            <person name="Martin F."/>
            <person name="Kogel K.H."/>
        </authorList>
    </citation>
    <scope>NUCLEOTIDE SEQUENCE [LARGE SCALE GENOMIC DNA]</scope>
    <source>
        <strain evidence="12 13">DSM 11827</strain>
    </source>
</reference>
<keyword evidence="9" id="KW-0408">Iron</keyword>
<evidence type="ECO:0000256" key="8">
    <source>
        <dbReference type="ARBA" id="ARBA00023002"/>
    </source>
</evidence>
<keyword evidence="5" id="KW-0812">Transmembrane</keyword>
<evidence type="ECO:0000256" key="3">
    <source>
        <dbReference type="ARBA" id="ARBA00010617"/>
    </source>
</evidence>
<keyword evidence="4" id="KW-0349">Heme</keyword>
<comment type="subcellular location">
    <subcellularLocation>
        <location evidence="2">Membrane</location>
    </subcellularLocation>
</comment>
<accession>G4TEG4</accession>
<evidence type="ECO:0000313" key="13">
    <source>
        <dbReference type="Proteomes" id="UP000007148"/>
    </source>
</evidence>
<dbReference type="GO" id="GO:0016020">
    <property type="term" value="C:membrane"/>
    <property type="evidence" value="ECO:0007669"/>
    <property type="project" value="UniProtKB-SubCell"/>
</dbReference>
<keyword evidence="8" id="KW-0560">Oxidoreductase</keyword>
<dbReference type="InterPro" id="IPR001128">
    <property type="entry name" value="Cyt_P450"/>
</dbReference>
<evidence type="ECO:0000256" key="7">
    <source>
        <dbReference type="ARBA" id="ARBA00022989"/>
    </source>
</evidence>
<comment type="cofactor">
    <cofactor evidence="1">
        <name>heme</name>
        <dbReference type="ChEBI" id="CHEBI:30413"/>
    </cofactor>
</comment>
<dbReference type="Gene3D" id="1.10.630.10">
    <property type="entry name" value="Cytochrome P450"/>
    <property type="match status" value="1"/>
</dbReference>
<dbReference type="GO" id="GO:0020037">
    <property type="term" value="F:heme binding"/>
    <property type="evidence" value="ECO:0007669"/>
    <property type="project" value="InterPro"/>
</dbReference>
<dbReference type="GO" id="GO:0016705">
    <property type="term" value="F:oxidoreductase activity, acting on paired donors, with incorporation or reduction of molecular oxygen"/>
    <property type="evidence" value="ECO:0007669"/>
    <property type="project" value="InterPro"/>
</dbReference>
<dbReference type="PANTHER" id="PTHR46300:SF2">
    <property type="entry name" value="CYTOCHROME P450 MONOOXYGENASE ALNH-RELATED"/>
    <property type="match status" value="1"/>
</dbReference>
<keyword evidence="6" id="KW-0479">Metal-binding</keyword>
<evidence type="ECO:0000256" key="10">
    <source>
        <dbReference type="ARBA" id="ARBA00023033"/>
    </source>
</evidence>
<keyword evidence="7" id="KW-1133">Transmembrane helix</keyword>
<proteinExistence type="inferred from homology"/>